<dbReference type="InParanoid" id="A0A0G4FE02"/>
<feature type="region of interest" description="Disordered" evidence="4">
    <location>
        <begin position="238"/>
        <end position="286"/>
    </location>
</feature>
<keyword evidence="3" id="KW-0653">Protein transport</keyword>
<dbReference type="Proteomes" id="UP000041254">
    <property type="component" value="Unassembled WGS sequence"/>
</dbReference>
<organism evidence="5 6">
    <name type="scientific">Vitrella brassicaformis (strain CCMP3155)</name>
    <dbReference type="NCBI Taxonomy" id="1169540"/>
    <lineage>
        <taxon>Eukaryota</taxon>
        <taxon>Sar</taxon>
        <taxon>Alveolata</taxon>
        <taxon>Colpodellida</taxon>
        <taxon>Vitrellaceae</taxon>
        <taxon>Vitrella</taxon>
    </lineage>
</organism>
<dbReference type="InterPro" id="IPR011989">
    <property type="entry name" value="ARM-like"/>
</dbReference>
<dbReference type="SUPFAM" id="SSF48371">
    <property type="entry name" value="ARM repeat"/>
    <property type="match status" value="1"/>
</dbReference>
<feature type="compositionally biased region" description="Basic and acidic residues" evidence="4">
    <location>
        <begin position="274"/>
        <end position="286"/>
    </location>
</feature>
<accession>A0A0G4FE02</accession>
<dbReference type="Pfam" id="PF16186">
    <property type="entry name" value="Arm_3"/>
    <property type="match status" value="1"/>
</dbReference>
<dbReference type="VEuPathDB" id="CryptoDB:Vbra_3066"/>
<feature type="compositionally biased region" description="Polar residues" evidence="4">
    <location>
        <begin position="36"/>
        <end position="53"/>
    </location>
</feature>
<dbReference type="EMBL" id="CDMY01000409">
    <property type="protein sequence ID" value="CEM11100.1"/>
    <property type="molecule type" value="Genomic_DNA"/>
</dbReference>
<dbReference type="Gene3D" id="1.25.10.10">
    <property type="entry name" value="Leucine-rich Repeat Variant"/>
    <property type="match status" value="1"/>
</dbReference>
<dbReference type="STRING" id="1169540.A0A0G4FE02"/>
<feature type="compositionally biased region" description="Basic and acidic residues" evidence="4">
    <location>
        <begin position="25"/>
        <end position="35"/>
    </location>
</feature>
<dbReference type="AlphaFoldDB" id="A0A0G4FE02"/>
<keyword evidence="2" id="KW-0813">Transport</keyword>
<protein>
    <submittedName>
        <fullName evidence="5">Uncharacterized protein</fullName>
    </submittedName>
</protein>
<comment type="similarity">
    <text evidence="1">Belongs to the importin alpha family.</text>
</comment>
<dbReference type="PhylomeDB" id="A0A0G4FE02"/>
<dbReference type="InterPro" id="IPR016024">
    <property type="entry name" value="ARM-type_fold"/>
</dbReference>
<proteinExistence type="inferred from homology"/>
<dbReference type="InterPro" id="IPR032413">
    <property type="entry name" value="Arm_3"/>
</dbReference>
<gene>
    <name evidence="5" type="ORF">Vbra_3066</name>
</gene>
<dbReference type="OrthoDB" id="29145at2759"/>
<evidence type="ECO:0000256" key="2">
    <source>
        <dbReference type="ARBA" id="ARBA00022448"/>
    </source>
</evidence>
<name>A0A0G4FE02_VITBC</name>
<feature type="compositionally biased region" description="Basic and acidic residues" evidence="4">
    <location>
        <begin position="244"/>
        <end position="253"/>
    </location>
</feature>
<evidence type="ECO:0000256" key="1">
    <source>
        <dbReference type="ARBA" id="ARBA00010394"/>
    </source>
</evidence>
<evidence type="ECO:0000313" key="6">
    <source>
        <dbReference type="Proteomes" id="UP000041254"/>
    </source>
</evidence>
<sequence length="286" mass="30424">MSFRGVICSAGVTCGICADSRRQRDPSAAKGRTAEQTRSVTRWSRRPAQQGQGTDADRDVLVECGAVASVKTLLQSAEPPMRLTGCLTMAFVTGGSPAHLQAVIDAGLVPLLVDAAREEPSGTAARTTGIVARGSQRQIEHVIECGGIQPLRGLLNGDTLRMLSGCPKKQANEGLPENPYCRLVEQAGGVEKLVELQAHNDGNIAVQAMAILIDYFPARVDAQRLEALIQAGVIHVVPEPGGGEDDRATHVSDSDGDEEADGQLYGHGEDQEEKIDRQTGRFLHDA</sequence>
<dbReference type="PANTHER" id="PTHR23316">
    <property type="entry name" value="IMPORTIN ALPHA"/>
    <property type="match status" value="1"/>
</dbReference>
<feature type="region of interest" description="Disordered" evidence="4">
    <location>
        <begin position="25"/>
        <end position="55"/>
    </location>
</feature>
<dbReference type="GO" id="GO:0015031">
    <property type="term" value="P:protein transport"/>
    <property type="evidence" value="ECO:0007669"/>
    <property type="project" value="UniProtKB-KW"/>
</dbReference>
<reference evidence="5 6" key="1">
    <citation type="submission" date="2014-11" db="EMBL/GenBank/DDBJ databases">
        <authorList>
            <person name="Zhu J."/>
            <person name="Qi W."/>
            <person name="Song R."/>
        </authorList>
    </citation>
    <scope>NUCLEOTIDE SEQUENCE [LARGE SCALE GENOMIC DNA]</scope>
</reference>
<evidence type="ECO:0000313" key="5">
    <source>
        <dbReference type="EMBL" id="CEM11100.1"/>
    </source>
</evidence>
<evidence type="ECO:0000256" key="4">
    <source>
        <dbReference type="SAM" id="MobiDB-lite"/>
    </source>
</evidence>
<keyword evidence="6" id="KW-1185">Reference proteome</keyword>
<evidence type="ECO:0000256" key="3">
    <source>
        <dbReference type="ARBA" id="ARBA00022927"/>
    </source>
</evidence>